<feature type="transmembrane region" description="Helical" evidence="4">
    <location>
        <begin position="37"/>
        <end position="57"/>
    </location>
</feature>
<dbReference type="PRINTS" id="PR00038">
    <property type="entry name" value="HTHLUXR"/>
</dbReference>
<dbReference type="eggNOG" id="COG2197">
    <property type="taxonomic scope" value="Bacteria"/>
</dbReference>
<dbReference type="AlphaFoldDB" id="G8QXV6"/>
<keyword evidence="1" id="KW-0805">Transcription regulation</keyword>
<accession>G8QXV6</accession>
<dbReference type="PANTHER" id="PTHR44688:SF16">
    <property type="entry name" value="DNA-BINDING TRANSCRIPTIONAL ACTIVATOR DEVR_DOSR"/>
    <property type="match status" value="1"/>
</dbReference>
<dbReference type="InterPro" id="IPR036388">
    <property type="entry name" value="WH-like_DNA-bd_sf"/>
</dbReference>
<dbReference type="RefSeq" id="WP_014271589.1">
    <property type="nucleotide sequence ID" value="NC_016633.1"/>
</dbReference>
<evidence type="ECO:0000313" key="7">
    <source>
        <dbReference type="Proteomes" id="UP000005632"/>
    </source>
</evidence>
<dbReference type="OrthoDB" id="2612750at2"/>
<name>G8QXV6_SPHPG</name>
<dbReference type="Gene3D" id="1.10.10.10">
    <property type="entry name" value="Winged helix-like DNA-binding domain superfamily/Winged helix DNA-binding domain"/>
    <property type="match status" value="1"/>
</dbReference>
<keyword evidence="3" id="KW-0804">Transcription</keyword>
<dbReference type="Proteomes" id="UP000005632">
    <property type="component" value="Chromosome"/>
</dbReference>
<feature type="transmembrane region" description="Helical" evidence="4">
    <location>
        <begin position="6"/>
        <end position="28"/>
    </location>
</feature>
<feature type="transmembrane region" description="Helical" evidence="4">
    <location>
        <begin position="134"/>
        <end position="154"/>
    </location>
</feature>
<sequence>MNGVTLLVYMLAFAIGCMTLALAVVYCIQSPHTWTKYFIICHASLLGCMMFLALQLISSLFLSGQTSVVIGYVIEGIIIADITFLTVFIPYFTTWVIAQPWRNPYRLLFFCLGGIYLACGVLNVIFEIKILSDITILLFVFVVGFCLIVMLKNINSIEDKRARATCFATIIVSATMLPAIMLALFFPAIKPLMYGIYFLAFSITIMTFLFMEFTGRSREMLQAKKELTLADLEPYHITEREFGVIQLISKGLTNKEIASELNISANTVNNHVANIFSKAKVRSRIDLLNLLKQPW</sequence>
<gene>
    <name evidence="6" type="ordered locus">SpiGrapes_3000</name>
</gene>
<reference evidence="6 7" key="1">
    <citation type="submission" date="2011-11" db="EMBL/GenBank/DDBJ databases">
        <title>Complete sequence of Spirochaeta sp. grapes.</title>
        <authorList>
            <consortium name="US DOE Joint Genome Institute"/>
            <person name="Lucas S."/>
            <person name="Han J."/>
            <person name="Lapidus A."/>
            <person name="Cheng J.-F."/>
            <person name="Goodwin L."/>
            <person name="Pitluck S."/>
            <person name="Peters L."/>
            <person name="Ovchinnikova G."/>
            <person name="Munk A.C."/>
            <person name="Detter J.C."/>
            <person name="Han C."/>
            <person name="Tapia R."/>
            <person name="Land M."/>
            <person name="Hauser L."/>
            <person name="Kyrpides N."/>
            <person name="Ivanova N."/>
            <person name="Pagani I."/>
            <person name="Ritalahtilisa K."/>
            <person name="Loeffler F."/>
            <person name="Woyke T."/>
        </authorList>
    </citation>
    <scope>NUCLEOTIDE SEQUENCE [LARGE SCALE GENOMIC DNA]</scope>
    <source>
        <strain evidence="7">ATCC BAA-1885 / DSM 22778 / Grapes</strain>
    </source>
</reference>
<dbReference type="SUPFAM" id="SSF46894">
    <property type="entry name" value="C-terminal effector domain of the bipartite response regulators"/>
    <property type="match status" value="1"/>
</dbReference>
<evidence type="ECO:0000256" key="1">
    <source>
        <dbReference type="ARBA" id="ARBA00023015"/>
    </source>
</evidence>
<dbReference type="PANTHER" id="PTHR44688">
    <property type="entry name" value="DNA-BINDING TRANSCRIPTIONAL ACTIVATOR DEVR_DOSR"/>
    <property type="match status" value="1"/>
</dbReference>
<evidence type="ECO:0000313" key="6">
    <source>
        <dbReference type="EMBL" id="AEV30750.1"/>
    </source>
</evidence>
<evidence type="ECO:0000259" key="5">
    <source>
        <dbReference type="PROSITE" id="PS50043"/>
    </source>
</evidence>
<protein>
    <submittedName>
        <fullName evidence="6">Response regulator containing a CheY-like receiver domain and an HTH DNA-binding domain</fullName>
    </submittedName>
</protein>
<keyword evidence="7" id="KW-1185">Reference proteome</keyword>
<dbReference type="InterPro" id="IPR016032">
    <property type="entry name" value="Sig_transdc_resp-reg_C-effctor"/>
</dbReference>
<dbReference type="EMBL" id="CP003155">
    <property type="protein sequence ID" value="AEV30750.1"/>
    <property type="molecule type" value="Genomic_DNA"/>
</dbReference>
<dbReference type="SMART" id="SM00421">
    <property type="entry name" value="HTH_LUXR"/>
    <property type="match status" value="1"/>
</dbReference>
<evidence type="ECO:0000256" key="2">
    <source>
        <dbReference type="ARBA" id="ARBA00023125"/>
    </source>
</evidence>
<proteinExistence type="predicted"/>
<feature type="transmembrane region" description="Helical" evidence="4">
    <location>
        <begin position="166"/>
        <end position="186"/>
    </location>
</feature>
<evidence type="ECO:0000256" key="3">
    <source>
        <dbReference type="ARBA" id="ARBA00023163"/>
    </source>
</evidence>
<dbReference type="Pfam" id="PF00196">
    <property type="entry name" value="GerE"/>
    <property type="match status" value="1"/>
</dbReference>
<organism evidence="6 7">
    <name type="scientific">Sphaerochaeta pleomorpha (strain ATCC BAA-1885 / DSM 22778 / Grapes)</name>
    <dbReference type="NCBI Taxonomy" id="158190"/>
    <lineage>
        <taxon>Bacteria</taxon>
        <taxon>Pseudomonadati</taxon>
        <taxon>Spirochaetota</taxon>
        <taxon>Spirochaetia</taxon>
        <taxon>Spirochaetales</taxon>
        <taxon>Sphaerochaetaceae</taxon>
        <taxon>Sphaerochaeta</taxon>
    </lineage>
</organism>
<feature type="transmembrane region" description="Helical" evidence="4">
    <location>
        <begin position="69"/>
        <end position="93"/>
    </location>
</feature>
<feature type="domain" description="HTH luxR-type" evidence="5">
    <location>
        <begin position="230"/>
        <end position="295"/>
    </location>
</feature>
<dbReference type="GO" id="GO:0003677">
    <property type="term" value="F:DNA binding"/>
    <property type="evidence" value="ECO:0007669"/>
    <property type="project" value="UniProtKB-KW"/>
</dbReference>
<dbReference type="HOGENOM" id="CLU_943034_0_0_12"/>
<dbReference type="STRING" id="158190.SpiGrapes_3000"/>
<dbReference type="PROSITE" id="PS50043">
    <property type="entry name" value="HTH_LUXR_2"/>
    <property type="match status" value="1"/>
</dbReference>
<keyword evidence="4" id="KW-0472">Membrane</keyword>
<keyword evidence="4" id="KW-0812">Transmembrane</keyword>
<dbReference type="InterPro" id="IPR000792">
    <property type="entry name" value="Tscrpt_reg_LuxR_C"/>
</dbReference>
<dbReference type="PROSITE" id="PS00622">
    <property type="entry name" value="HTH_LUXR_1"/>
    <property type="match status" value="1"/>
</dbReference>
<dbReference type="CDD" id="cd06170">
    <property type="entry name" value="LuxR_C_like"/>
    <property type="match status" value="1"/>
</dbReference>
<keyword evidence="4" id="KW-1133">Transmembrane helix</keyword>
<keyword evidence="2 6" id="KW-0238">DNA-binding</keyword>
<evidence type="ECO:0000256" key="4">
    <source>
        <dbReference type="SAM" id="Phobius"/>
    </source>
</evidence>
<dbReference type="GO" id="GO:0006355">
    <property type="term" value="P:regulation of DNA-templated transcription"/>
    <property type="evidence" value="ECO:0007669"/>
    <property type="project" value="InterPro"/>
</dbReference>
<dbReference type="KEGG" id="sgp:SpiGrapes_3000"/>
<feature type="transmembrane region" description="Helical" evidence="4">
    <location>
        <begin position="192"/>
        <end position="211"/>
    </location>
</feature>
<feature type="transmembrane region" description="Helical" evidence="4">
    <location>
        <begin position="105"/>
        <end position="128"/>
    </location>
</feature>